<dbReference type="EMBL" id="CP118615">
    <property type="protein sequence ID" value="WDZ83828.1"/>
    <property type="molecule type" value="Genomic_DNA"/>
</dbReference>
<protein>
    <submittedName>
        <fullName evidence="5">Beta-ketoacyl synthase N-terminal-like domain-containing protein</fullName>
    </submittedName>
</protein>
<dbReference type="PANTHER" id="PTHR11712">
    <property type="entry name" value="POLYKETIDE SYNTHASE-RELATED"/>
    <property type="match status" value="1"/>
</dbReference>
<proteinExistence type="inferred from homology"/>
<dbReference type="Proteomes" id="UP001219605">
    <property type="component" value="Chromosome"/>
</dbReference>
<gene>
    <name evidence="5" type="ORF">PVK37_25695</name>
</gene>
<dbReference type="Pfam" id="PF00109">
    <property type="entry name" value="ketoacyl-synt"/>
    <property type="match status" value="1"/>
</dbReference>
<sequence length="375" mass="37485">MTPVMVTGAAWATALGTGLDEVWGHLLAGRTGIRPVPATHGLRNLLAAPVTCLDLAEEHAQRQVALAGTVLRDALAHAKTPADADPLLVLGTSYGAHLDDGNTVDLQAWAVEVAARAGIRRPPVSLSTACSSGSDAVLVGAQLIEAGVTDVCVCGGVDILTPAKRLGHSALGTMSPTLLRAFDERADGTLLGEGAGFLVLESGARARQRGAPVLAVFSGGGSSNDAAGMTAPDPTGDGVVLAAERALAAAGRKPDDVAVVNAHGSGTPTNDAVEALSLARLFSTGHRPVVFATKGAFGHSLGATGAVEAIAVILALRDRRVPPVHGLAQVAGALPLPLPAGGPRPIGTGVGLSLTLGFGGFNTCLVFEEAAADVG</sequence>
<dbReference type="Pfam" id="PF02801">
    <property type="entry name" value="Ketoacyl-synt_C"/>
    <property type="match status" value="1"/>
</dbReference>
<accession>A0ABY7ZP39</accession>
<evidence type="ECO:0000313" key="5">
    <source>
        <dbReference type="EMBL" id="WDZ83828.1"/>
    </source>
</evidence>
<dbReference type="SMART" id="SM00825">
    <property type="entry name" value="PKS_KS"/>
    <property type="match status" value="1"/>
</dbReference>
<dbReference type="RefSeq" id="WP_275030386.1">
    <property type="nucleotide sequence ID" value="NZ_CP118615.1"/>
</dbReference>
<dbReference type="InterPro" id="IPR014030">
    <property type="entry name" value="Ketoacyl_synth_N"/>
</dbReference>
<organism evidence="5 6">
    <name type="scientific">Micromonospora cathayae</name>
    <dbReference type="NCBI Taxonomy" id="3028804"/>
    <lineage>
        <taxon>Bacteria</taxon>
        <taxon>Bacillati</taxon>
        <taxon>Actinomycetota</taxon>
        <taxon>Actinomycetes</taxon>
        <taxon>Micromonosporales</taxon>
        <taxon>Micromonosporaceae</taxon>
        <taxon>Micromonospora</taxon>
    </lineage>
</organism>
<dbReference type="SUPFAM" id="SSF53901">
    <property type="entry name" value="Thiolase-like"/>
    <property type="match status" value="2"/>
</dbReference>
<dbReference type="InterPro" id="IPR020841">
    <property type="entry name" value="PKS_Beta-ketoAc_synthase_dom"/>
</dbReference>
<dbReference type="Gene3D" id="3.40.47.10">
    <property type="match status" value="1"/>
</dbReference>
<dbReference type="InterPro" id="IPR016039">
    <property type="entry name" value="Thiolase-like"/>
</dbReference>
<feature type="domain" description="Ketosynthase family 3 (KS3)" evidence="4">
    <location>
        <begin position="1"/>
        <end position="369"/>
    </location>
</feature>
<comment type="similarity">
    <text evidence="1 3">Belongs to the thiolase-like superfamily. Beta-ketoacyl-ACP synthases family.</text>
</comment>
<dbReference type="PROSITE" id="PS52004">
    <property type="entry name" value="KS3_2"/>
    <property type="match status" value="1"/>
</dbReference>
<keyword evidence="6" id="KW-1185">Reference proteome</keyword>
<evidence type="ECO:0000256" key="2">
    <source>
        <dbReference type="ARBA" id="ARBA00022679"/>
    </source>
</evidence>
<reference evidence="5 6" key="1">
    <citation type="submission" date="2023-02" db="EMBL/GenBank/DDBJ databases">
        <authorList>
            <person name="Mo P."/>
        </authorList>
    </citation>
    <scope>NUCLEOTIDE SEQUENCE [LARGE SCALE GENOMIC DNA]</scope>
    <source>
        <strain evidence="5 6">HUAS 3</strain>
    </source>
</reference>
<keyword evidence="2 3" id="KW-0808">Transferase</keyword>
<evidence type="ECO:0000313" key="6">
    <source>
        <dbReference type="Proteomes" id="UP001219605"/>
    </source>
</evidence>
<evidence type="ECO:0000256" key="3">
    <source>
        <dbReference type="RuleBase" id="RU003694"/>
    </source>
</evidence>
<dbReference type="PANTHER" id="PTHR11712:SF347">
    <property type="entry name" value="BETA KETOACYL-ACYL CARRIER PROTEIN SYNTHASE"/>
    <property type="match status" value="1"/>
</dbReference>
<evidence type="ECO:0000259" key="4">
    <source>
        <dbReference type="PROSITE" id="PS52004"/>
    </source>
</evidence>
<dbReference type="InterPro" id="IPR014031">
    <property type="entry name" value="Ketoacyl_synth_C"/>
</dbReference>
<dbReference type="InterPro" id="IPR000794">
    <property type="entry name" value="Beta-ketoacyl_synthase"/>
</dbReference>
<evidence type="ECO:0000256" key="1">
    <source>
        <dbReference type="ARBA" id="ARBA00008467"/>
    </source>
</evidence>
<name>A0ABY7ZP39_9ACTN</name>